<dbReference type="EMBL" id="CM007899">
    <property type="protein sequence ID" value="OTG11228.1"/>
    <property type="molecule type" value="Genomic_DNA"/>
</dbReference>
<dbReference type="GO" id="GO:0003724">
    <property type="term" value="F:RNA helicase activity"/>
    <property type="evidence" value="ECO:0007669"/>
    <property type="project" value="UniProtKB-EC"/>
</dbReference>
<keyword evidence="1" id="KW-0347">Helicase</keyword>
<evidence type="ECO:0000313" key="2">
    <source>
        <dbReference type="EMBL" id="OTG11228.1"/>
    </source>
</evidence>
<dbReference type="InParanoid" id="A0A251TJB8"/>
<proteinExistence type="predicted"/>
<evidence type="ECO:0000313" key="3">
    <source>
        <dbReference type="Proteomes" id="UP000215914"/>
    </source>
</evidence>
<reference evidence="2" key="2">
    <citation type="submission" date="2017-02" db="EMBL/GenBank/DDBJ databases">
        <title>Sunflower complete genome.</title>
        <authorList>
            <person name="Langlade N."/>
            <person name="Munos S."/>
        </authorList>
    </citation>
    <scope>NUCLEOTIDE SEQUENCE [LARGE SCALE GENOMIC DNA]</scope>
    <source>
        <tissue evidence="2">Leaves</tissue>
    </source>
</reference>
<dbReference type="Proteomes" id="UP000215914">
    <property type="component" value="Chromosome 10"/>
</dbReference>
<sequence length="125" mass="13993">MLLRNCNNNPQNGPTVVVFTYTRKFATQIEDETIKFGQFIRISCTVDLVNNMPSETVARLALWKSVWSQGLLVLKLGVDSTLLILVADKGPPAFSMFVGPSDQPLHEEKTLTCPLFHLFIKVLTN</sequence>
<name>A0A251TJB8_HELAN</name>
<dbReference type="GO" id="GO:0016787">
    <property type="term" value="F:hydrolase activity"/>
    <property type="evidence" value="ECO:0007669"/>
    <property type="project" value="UniProtKB-KW"/>
</dbReference>
<dbReference type="EMBL" id="MNCJ02000100">
    <property type="protein sequence ID" value="KAF5824182.1"/>
    <property type="molecule type" value="Genomic_DNA"/>
</dbReference>
<reference evidence="1 3" key="1">
    <citation type="journal article" date="2017" name="Nature">
        <title>The sunflower genome provides insights into oil metabolism, flowering and Asterid evolution.</title>
        <authorList>
            <person name="Badouin H."/>
            <person name="Gouzy J."/>
            <person name="Grassa C.J."/>
            <person name="Murat F."/>
            <person name="Staton S.E."/>
            <person name="Cottret L."/>
            <person name="Lelandais-Briere C."/>
            <person name="Owens G.L."/>
            <person name="Carrere S."/>
            <person name="Mayjonade B."/>
            <person name="Legrand L."/>
            <person name="Gill N."/>
            <person name="Kane N.C."/>
            <person name="Bowers J.E."/>
            <person name="Hubner S."/>
            <person name="Bellec A."/>
            <person name="Berard A."/>
            <person name="Berges H."/>
            <person name="Blanchet N."/>
            <person name="Boniface M.C."/>
            <person name="Brunel D."/>
            <person name="Catrice O."/>
            <person name="Chaidir N."/>
            <person name="Claudel C."/>
            <person name="Donnadieu C."/>
            <person name="Faraut T."/>
            <person name="Fievet G."/>
            <person name="Helmstetter N."/>
            <person name="King M."/>
            <person name="Knapp S.J."/>
            <person name="Lai Z."/>
            <person name="Le Paslier M.C."/>
            <person name="Lippi Y."/>
            <person name="Lorenzon L."/>
            <person name="Mandel J.R."/>
            <person name="Marage G."/>
            <person name="Marchand G."/>
            <person name="Marquand E."/>
            <person name="Bret-Mestries E."/>
            <person name="Morien E."/>
            <person name="Nambeesan S."/>
            <person name="Nguyen T."/>
            <person name="Pegot-Espagnet P."/>
            <person name="Pouilly N."/>
            <person name="Raftis F."/>
            <person name="Sallet E."/>
            <person name="Schiex T."/>
            <person name="Thomas J."/>
            <person name="Vandecasteele C."/>
            <person name="Vares D."/>
            <person name="Vear F."/>
            <person name="Vautrin S."/>
            <person name="Crespi M."/>
            <person name="Mangin B."/>
            <person name="Burke J.M."/>
            <person name="Salse J."/>
            <person name="Munos S."/>
            <person name="Vincourt P."/>
            <person name="Rieseberg L.H."/>
            <person name="Langlade N.B."/>
        </authorList>
    </citation>
    <scope>NUCLEOTIDE SEQUENCE [LARGE SCALE GENOMIC DNA]</scope>
    <source>
        <strain evidence="3">cv. SF193</strain>
        <tissue evidence="1">Leaves</tissue>
    </source>
</reference>
<dbReference type="STRING" id="4232.A0A251TJB8"/>
<keyword evidence="1" id="KW-0067">ATP-binding</keyword>
<accession>A0A251TJB8</accession>
<gene>
    <name evidence="2" type="ORF">HannXRQ_Chr10g0296411</name>
    <name evidence="1" type="ORF">HanXRQr2_Chr00c100g0833851</name>
</gene>
<keyword evidence="2" id="KW-0378">Hydrolase</keyword>
<keyword evidence="3" id="KW-1185">Reference proteome</keyword>
<reference evidence="1" key="3">
    <citation type="submission" date="2020-06" db="EMBL/GenBank/DDBJ databases">
        <title>Helianthus annuus Genome sequencing and assembly Release 2.</title>
        <authorList>
            <person name="Gouzy J."/>
            <person name="Langlade N."/>
            <person name="Munos S."/>
        </authorList>
    </citation>
    <scope>NUCLEOTIDE SEQUENCE</scope>
    <source>
        <tissue evidence="1">Leaves</tissue>
    </source>
</reference>
<protein>
    <submittedName>
        <fullName evidence="2">Putative P-loop containing nucleoside triphosphate hydrolase</fullName>
    </submittedName>
    <submittedName>
        <fullName evidence="1">RNA helicase</fullName>
        <ecNumber evidence="1">3.6.4.13</ecNumber>
    </submittedName>
</protein>
<dbReference type="EC" id="3.6.4.13" evidence="1"/>
<dbReference type="AlphaFoldDB" id="A0A251TJB8"/>
<evidence type="ECO:0000313" key="1">
    <source>
        <dbReference type="EMBL" id="KAF5824182.1"/>
    </source>
</evidence>
<organism evidence="2 3">
    <name type="scientific">Helianthus annuus</name>
    <name type="common">Common sunflower</name>
    <dbReference type="NCBI Taxonomy" id="4232"/>
    <lineage>
        <taxon>Eukaryota</taxon>
        <taxon>Viridiplantae</taxon>
        <taxon>Streptophyta</taxon>
        <taxon>Embryophyta</taxon>
        <taxon>Tracheophyta</taxon>
        <taxon>Spermatophyta</taxon>
        <taxon>Magnoliopsida</taxon>
        <taxon>eudicotyledons</taxon>
        <taxon>Gunneridae</taxon>
        <taxon>Pentapetalae</taxon>
        <taxon>asterids</taxon>
        <taxon>campanulids</taxon>
        <taxon>Asterales</taxon>
        <taxon>Asteraceae</taxon>
        <taxon>Asteroideae</taxon>
        <taxon>Heliantheae alliance</taxon>
        <taxon>Heliantheae</taxon>
        <taxon>Helianthus</taxon>
    </lineage>
</organism>
<keyword evidence="1" id="KW-0547">Nucleotide-binding</keyword>